<reference evidence="3 4" key="1">
    <citation type="submission" date="2019-04" db="EMBL/GenBank/DDBJ databases">
        <title>Sphingomonas psychrotolerans sp. nov., isolated from soil in the Tianshan Mountains, Xinjiang, China.</title>
        <authorList>
            <person name="Luo Y."/>
            <person name="Sheng H."/>
        </authorList>
    </citation>
    <scope>NUCLEOTIDE SEQUENCE [LARGE SCALE GENOMIC DNA]</scope>
    <source>
        <strain evidence="3 4">KIS18-15</strain>
    </source>
</reference>
<feature type="region of interest" description="Disordered" evidence="1">
    <location>
        <begin position="60"/>
        <end position="79"/>
    </location>
</feature>
<dbReference type="EMBL" id="SRXU01000007">
    <property type="protein sequence ID" value="TGX40030.1"/>
    <property type="molecule type" value="Genomic_DNA"/>
</dbReference>
<name>A0A4S1WEV1_9SPHN</name>
<proteinExistence type="predicted"/>
<sequence>MVRTIGFILFVFLPLALAGCGGADTGNNVMSDAELGNAADPAVTGALQDEIMVDPQLGRQANGDAIRPPAQPGSGGIPDDAVATNGAKVDTTGLLKAPAPTSGKDCPQCAVARDAVTLGGIAARQPNARIKGCAGALQYSARWAQRLPADLPLYPQARVNEAAGAESGKCALRVVSFSAAQPLDALLDWYYTRAVRAGYSAEHQRDGAQHILGGTRNRDDGAYVLFLTARRDGGTDIDLIANNGI</sequence>
<dbReference type="AlphaFoldDB" id="A0A4S1WEV1"/>
<dbReference type="RefSeq" id="WP_135986585.1">
    <property type="nucleotide sequence ID" value="NZ_JAASQM010000001.1"/>
</dbReference>
<feature type="signal peptide" evidence="2">
    <location>
        <begin position="1"/>
        <end position="18"/>
    </location>
</feature>
<protein>
    <submittedName>
        <fullName evidence="3">Uncharacterized protein</fullName>
    </submittedName>
</protein>
<evidence type="ECO:0000256" key="2">
    <source>
        <dbReference type="SAM" id="SignalP"/>
    </source>
</evidence>
<dbReference type="OrthoDB" id="7405225at2"/>
<keyword evidence="2" id="KW-0732">Signal</keyword>
<dbReference type="Proteomes" id="UP000309848">
    <property type="component" value="Unassembled WGS sequence"/>
</dbReference>
<evidence type="ECO:0000313" key="3">
    <source>
        <dbReference type="EMBL" id="TGX40030.1"/>
    </source>
</evidence>
<organism evidence="3 4">
    <name type="scientific">Sphingomonas naasensis</name>
    <dbReference type="NCBI Taxonomy" id="1344951"/>
    <lineage>
        <taxon>Bacteria</taxon>
        <taxon>Pseudomonadati</taxon>
        <taxon>Pseudomonadota</taxon>
        <taxon>Alphaproteobacteria</taxon>
        <taxon>Sphingomonadales</taxon>
        <taxon>Sphingomonadaceae</taxon>
        <taxon>Sphingomonas</taxon>
    </lineage>
</organism>
<feature type="chain" id="PRO_5020877527" evidence="2">
    <location>
        <begin position="19"/>
        <end position="245"/>
    </location>
</feature>
<comment type="caution">
    <text evidence="3">The sequence shown here is derived from an EMBL/GenBank/DDBJ whole genome shotgun (WGS) entry which is preliminary data.</text>
</comment>
<gene>
    <name evidence="3" type="ORF">E5A74_15765</name>
</gene>
<evidence type="ECO:0000256" key="1">
    <source>
        <dbReference type="SAM" id="MobiDB-lite"/>
    </source>
</evidence>
<evidence type="ECO:0000313" key="4">
    <source>
        <dbReference type="Proteomes" id="UP000309848"/>
    </source>
</evidence>
<keyword evidence="4" id="KW-1185">Reference proteome</keyword>
<dbReference type="PROSITE" id="PS51257">
    <property type="entry name" value="PROKAR_LIPOPROTEIN"/>
    <property type="match status" value="1"/>
</dbReference>
<accession>A0A4S1WEV1</accession>